<keyword evidence="3" id="KW-0255">Endonuclease</keyword>
<dbReference type="SMART" id="SM00463">
    <property type="entry name" value="SMR"/>
    <property type="match status" value="1"/>
</dbReference>
<gene>
    <name evidence="3" type="primary">smrA</name>
    <name evidence="3" type="ORF">DU506_09580</name>
</gene>
<name>A0A368U4T9_9GAMM</name>
<dbReference type="RefSeq" id="WP_114486717.1">
    <property type="nucleotide sequence ID" value="NZ_CBCSHM010000021.1"/>
</dbReference>
<dbReference type="PROSITE" id="PS50828">
    <property type="entry name" value="SMR"/>
    <property type="match status" value="1"/>
</dbReference>
<comment type="caution">
    <text evidence="3">The sequence shown here is derived from an EMBL/GenBank/DDBJ whole genome shotgun (WGS) entry which is preliminary data.</text>
</comment>
<dbReference type="Proteomes" id="UP000253204">
    <property type="component" value="Unassembled WGS sequence"/>
</dbReference>
<dbReference type="PANTHER" id="PTHR35562">
    <property type="entry name" value="DNA ENDONUCLEASE SMRA-RELATED"/>
    <property type="match status" value="1"/>
</dbReference>
<feature type="domain" description="Smr" evidence="2">
    <location>
        <begin position="97"/>
        <end position="178"/>
    </location>
</feature>
<evidence type="ECO:0000313" key="3">
    <source>
        <dbReference type="EMBL" id="RCV92118.1"/>
    </source>
</evidence>
<dbReference type="AlphaFoldDB" id="A0A368U4T9"/>
<dbReference type="PANTHER" id="PTHR35562:SF2">
    <property type="entry name" value="DNA ENDONUCLEASE SMRA-RELATED"/>
    <property type="match status" value="1"/>
</dbReference>
<dbReference type="Gene3D" id="3.30.1370.110">
    <property type="match status" value="1"/>
</dbReference>
<feature type="region of interest" description="Disordered" evidence="1">
    <location>
        <begin position="17"/>
        <end position="39"/>
    </location>
</feature>
<dbReference type="GO" id="GO:0004520">
    <property type="term" value="F:DNA endonuclease activity"/>
    <property type="evidence" value="ECO:0007669"/>
    <property type="project" value="TreeGrafter"/>
</dbReference>
<keyword evidence="3" id="KW-0378">Hydrolase</keyword>
<dbReference type="Pfam" id="PF01713">
    <property type="entry name" value="Smr"/>
    <property type="match status" value="1"/>
</dbReference>
<keyword evidence="3" id="KW-0540">Nuclease</keyword>
<protein>
    <submittedName>
        <fullName evidence="3">DNA endonuclease SmrA</fullName>
    </submittedName>
</protein>
<dbReference type="InterPro" id="IPR036063">
    <property type="entry name" value="Smr_dom_sf"/>
</dbReference>
<proteinExistence type="predicted"/>
<sequence>MNQPLRDDVDFRALVGEVKPLPSGNRADTGKKHSTPSEAQLARREWAEEDHAESNFLSDDFVELIPPFDPMQYSRNGIQQEVLDRLRHGGYSVQAQLHLLRRPLTECRRQLFPFIQEAYAHDLRSVMIIHGRGKEIDSPANVLRSYLAKWLAQFDEVQAYTSAQPSEGGLGATWVMLKKSERAKADNRERQQKRRG</sequence>
<evidence type="ECO:0000256" key="1">
    <source>
        <dbReference type="SAM" id="MobiDB-lite"/>
    </source>
</evidence>
<dbReference type="NCBIfam" id="NF033154">
    <property type="entry name" value="endonuc_SmrA"/>
    <property type="match status" value="1"/>
</dbReference>
<dbReference type="InterPro" id="IPR047688">
    <property type="entry name" value="Endonuc_SmrA"/>
</dbReference>
<dbReference type="InterPro" id="IPR002625">
    <property type="entry name" value="Smr_dom"/>
</dbReference>
<evidence type="ECO:0000313" key="4">
    <source>
        <dbReference type="Proteomes" id="UP000253204"/>
    </source>
</evidence>
<accession>A0A368U4T9</accession>
<dbReference type="OrthoDB" id="9808881at2"/>
<dbReference type="SUPFAM" id="SSF160443">
    <property type="entry name" value="SMR domain-like"/>
    <property type="match status" value="1"/>
</dbReference>
<reference evidence="3 4" key="1">
    <citation type="submission" date="2018-07" db="EMBL/GenBank/DDBJ databases">
        <title>Halomonas rutogse sp. nov., isolated from Lake TangqianCo on Tibetan Plateau.</title>
        <authorList>
            <person name="Lu H."/>
            <person name="Xing P."/>
            <person name="Wu Q."/>
        </authorList>
    </citation>
    <scope>NUCLEOTIDE SEQUENCE [LARGE SCALE GENOMIC DNA]</scope>
    <source>
        <strain evidence="3 4">TQ8S</strain>
    </source>
</reference>
<organism evidence="3 4">
    <name type="scientific">Vreelandella rituensis</name>
    <dbReference type="NCBI Taxonomy" id="2282306"/>
    <lineage>
        <taxon>Bacteria</taxon>
        <taxon>Pseudomonadati</taxon>
        <taxon>Pseudomonadota</taxon>
        <taxon>Gammaproteobacteria</taxon>
        <taxon>Oceanospirillales</taxon>
        <taxon>Halomonadaceae</taxon>
        <taxon>Vreelandella</taxon>
    </lineage>
</organism>
<keyword evidence="4" id="KW-1185">Reference proteome</keyword>
<dbReference type="EMBL" id="QPIJ01000018">
    <property type="protein sequence ID" value="RCV92118.1"/>
    <property type="molecule type" value="Genomic_DNA"/>
</dbReference>
<evidence type="ECO:0000259" key="2">
    <source>
        <dbReference type="PROSITE" id="PS50828"/>
    </source>
</evidence>